<protein>
    <submittedName>
        <fullName evidence="3">Uncharacterized protein</fullName>
    </submittedName>
</protein>
<reference evidence="3" key="1">
    <citation type="journal article" date="2005" name="PLoS Biol.">
        <title>The genomes of Oryza sativa: a history of duplications.</title>
        <authorList>
            <person name="Yu J."/>
            <person name="Wang J."/>
            <person name="Lin W."/>
            <person name="Li S."/>
            <person name="Li H."/>
            <person name="Zhou J."/>
            <person name="Ni P."/>
            <person name="Dong W."/>
            <person name="Hu S."/>
            <person name="Zeng C."/>
            <person name="Zhang J."/>
            <person name="Zhang Y."/>
            <person name="Li R."/>
            <person name="Xu Z."/>
            <person name="Li S."/>
            <person name="Li X."/>
            <person name="Zheng H."/>
            <person name="Cong L."/>
            <person name="Lin L."/>
            <person name="Yin J."/>
            <person name="Geng J."/>
            <person name="Li G."/>
            <person name="Shi J."/>
            <person name="Liu J."/>
            <person name="Lv H."/>
            <person name="Li J."/>
            <person name="Wang J."/>
            <person name="Deng Y."/>
            <person name="Ran L."/>
            <person name="Shi X."/>
            <person name="Wang X."/>
            <person name="Wu Q."/>
            <person name="Li C."/>
            <person name="Ren X."/>
            <person name="Wang J."/>
            <person name="Wang X."/>
            <person name="Li D."/>
            <person name="Liu D."/>
            <person name="Zhang X."/>
            <person name="Ji Z."/>
            <person name="Zhao W."/>
            <person name="Sun Y."/>
            <person name="Zhang Z."/>
            <person name="Bao J."/>
            <person name="Han Y."/>
            <person name="Dong L."/>
            <person name="Ji J."/>
            <person name="Chen P."/>
            <person name="Wu S."/>
            <person name="Liu J."/>
            <person name="Xiao Y."/>
            <person name="Bu D."/>
            <person name="Tan J."/>
            <person name="Yang L."/>
            <person name="Ye C."/>
            <person name="Zhang J."/>
            <person name="Xu J."/>
            <person name="Zhou Y."/>
            <person name="Yu Y."/>
            <person name="Zhang B."/>
            <person name="Zhuang S."/>
            <person name="Wei H."/>
            <person name="Liu B."/>
            <person name="Lei M."/>
            <person name="Yu H."/>
            <person name="Li Y."/>
            <person name="Xu H."/>
            <person name="Wei S."/>
            <person name="He X."/>
            <person name="Fang L."/>
            <person name="Zhang Z."/>
            <person name="Zhang Y."/>
            <person name="Huang X."/>
            <person name="Su Z."/>
            <person name="Tong W."/>
            <person name="Li J."/>
            <person name="Tong Z."/>
            <person name="Li S."/>
            <person name="Ye J."/>
            <person name="Wang L."/>
            <person name="Fang L."/>
            <person name="Lei T."/>
            <person name="Chen C."/>
            <person name="Chen H."/>
            <person name="Xu Z."/>
            <person name="Li H."/>
            <person name="Huang H."/>
            <person name="Zhang F."/>
            <person name="Xu H."/>
            <person name="Li N."/>
            <person name="Zhao C."/>
            <person name="Li S."/>
            <person name="Dong L."/>
            <person name="Huang Y."/>
            <person name="Li L."/>
            <person name="Xi Y."/>
            <person name="Qi Q."/>
            <person name="Li W."/>
            <person name="Zhang B."/>
            <person name="Hu W."/>
            <person name="Zhang Y."/>
            <person name="Tian X."/>
            <person name="Jiao Y."/>
            <person name="Liang X."/>
            <person name="Jin J."/>
            <person name="Gao L."/>
            <person name="Zheng W."/>
            <person name="Hao B."/>
            <person name="Liu S."/>
            <person name="Wang W."/>
            <person name="Yuan L."/>
            <person name="Cao M."/>
            <person name="McDermott J."/>
            <person name="Samudrala R."/>
            <person name="Wang J."/>
            <person name="Wong G.K."/>
            <person name="Yang H."/>
        </authorList>
    </citation>
    <scope>NUCLEOTIDE SEQUENCE [LARGE SCALE GENOMIC DNA]</scope>
</reference>
<evidence type="ECO:0000256" key="2">
    <source>
        <dbReference type="SAM" id="Phobius"/>
    </source>
</evidence>
<keyword evidence="2" id="KW-1133">Transmembrane helix</keyword>
<organism evidence="3">
    <name type="scientific">Oryza sativa subsp. japonica</name>
    <name type="common">Rice</name>
    <dbReference type="NCBI Taxonomy" id="39947"/>
    <lineage>
        <taxon>Eukaryota</taxon>
        <taxon>Viridiplantae</taxon>
        <taxon>Streptophyta</taxon>
        <taxon>Embryophyta</taxon>
        <taxon>Tracheophyta</taxon>
        <taxon>Spermatophyta</taxon>
        <taxon>Magnoliopsida</taxon>
        <taxon>Liliopsida</taxon>
        <taxon>Poales</taxon>
        <taxon>Poaceae</taxon>
        <taxon>BOP clade</taxon>
        <taxon>Oryzoideae</taxon>
        <taxon>Oryzeae</taxon>
        <taxon>Oryzinae</taxon>
        <taxon>Oryza</taxon>
        <taxon>Oryza sativa</taxon>
    </lineage>
</organism>
<reference evidence="3" key="2">
    <citation type="submission" date="2008-12" db="EMBL/GenBank/DDBJ databases">
        <title>Improved gene annotation of the rice (Oryza sativa) genomes.</title>
        <authorList>
            <person name="Wang J."/>
            <person name="Li R."/>
            <person name="Fan W."/>
            <person name="Huang Q."/>
            <person name="Zhang J."/>
            <person name="Zhou Y."/>
            <person name="Hu Y."/>
            <person name="Zi S."/>
            <person name="Li J."/>
            <person name="Ni P."/>
            <person name="Zheng H."/>
            <person name="Zhang Y."/>
            <person name="Zhao M."/>
            <person name="Hao Q."/>
            <person name="McDermott J."/>
            <person name="Samudrala R."/>
            <person name="Kristiansen K."/>
            <person name="Wong G.K.-S."/>
        </authorList>
    </citation>
    <scope>NUCLEOTIDE SEQUENCE</scope>
</reference>
<feature type="compositionally biased region" description="Acidic residues" evidence="1">
    <location>
        <begin position="57"/>
        <end position="73"/>
    </location>
</feature>
<proteinExistence type="predicted"/>
<keyword evidence="2" id="KW-0472">Membrane</keyword>
<feature type="transmembrane region" description="Helical" evidence="2">
    <location>
        <begin position="7"/>
        <end position="26"/>
    </location>
</feature>
<gene>
    <name evidence="3" type="ORF">OsJ_27463</name>
</gene>
<keyword evidence="2" id="KW-0812">Transmembrane</keyword>
<name>A3BTI1_ORYSJ</name>
<evidence type="ECO:0000313" key="3">
    <source>
        <dbReference type="EMBL" id="EAZ42870.1"/>
    </source>
</evidence>
<sequence length="144" mass="14709">MVSAADAVIPACAAVGIAFAVWQWLLVSRVKVSPYSAAAGPARNGGAGRAVFRPEGEVDDDDGGCGDDEEADGDGGVAAMARCAEIQSAIRVDPVNFRIGSLTTYLALVCTASAATDSSGSLVTRHGSILFTRGKLHDELDLLG</sequence>
<dbReference type="AlphaFoldDB" id="A3BTI1"/>
<dbReference type="EMBL" id="CM000145">
    <property type="protein sequence ID" value="EAZ42870.1"/>
    <property type="molecule type" value="Genomic_DNA"/>
</dbReference>
<accession>A3BTI1</accession>
<dbReference type="Proteomes" id="UP000007752">
    <property type="component" value="Chromosome 8"/>
</dbReference>
<evidence type="ECO:0000256" key="1">
    <source>
        <dbReference type="SAM" id="MobiDB-lite"/>
    </source>
</evidence>
<feature type="region of interest" description="Disordered" evidence="1">
    <location>
        <begin position="43"/>
        <end position="73"/>
    </location>
</feature>